<feature type="binding site" evidence="10">
    <location>
        <position position="75"/>
    </location>
    <ligand>
        <name>S-adenosyl-L-methionine</name>
        <dbReference type="ChEBI" id="CHEBI:59789"/>
    </ligand>
</feature>
<reference evidence="12" key="1">
    <citation type="journal article" date="2010" name="Science">
        <title>Plasticity of animal genome architecture unmasked by rapid evolution of a pelagic tunicate.</title>
        <authorList>
            <person name="Denoeud F."/>
            <person name="Henriet S."/>
            <person name="Mungpakdee S."/>
            <person name="Aury J.M."/>
            <person name="Da Silva C."/>
            <person name="Brinkmann H."/>
            <person name="Mikhaleva J."/>
            <person name="Olsen L.C."/>
            <person name="Jubin C."/>
            <person name="Canestro C."/>
            <person name="Bouquet J.M."/>
            <person name="Danks G."/>
            <person name="Poulain J."/>
            <person name="Campsteijn C."/>
            <person name="Adamski M."/>
            <person name="Cross I."/>
            <person name="Yadetie F."/>
            <person name="Muffato M."/>
            <person name="Louis A."/>
            <person name="Butcher S."/>
            <person name="Tsagkogeorga G."/>
            <person name="Konrad A."/>
            <person name="Singh S."/>
            <person name="Jensen M.F."/>
            <person name="Cong E.H."/>
            <person name="Eikeseth-Otteraa H."/>
            <person name="Noel B."/>
            <person name="Anthouard V."/>
            <person name="Porcel B.M."/>
            <person name="Kachouri-Lafond R."/>
            <person name="Nishino A."/>
            <person name="Ugolini M."/>
            <person name="Chourrout P."/>
            <person name="Nishida H."/>
            <person name="Aasland R."/>
            <person name="Huzurbazar S."/>
            <person name="Westhof E."/>
            <person name="Delsuc F."/>
            <person name="Lehrach H."/>
            <person name="Reinhardt R."/>
            <person name="Weissenbach J."/>
            <person name="Roy S.W."/>
            <person name="Artiguenave F."/>
            <person name="Postlethwait J.H."/>
            <person name="Manak J.R."/>
            <person name="Thompson E.M."/>
            <person name="Jaillon O."/>
            <person name="Du Pasquier L."/>
            <person name="Boudinot P."/>
            <person name="Liberles D.A."/>
            <person name="Volff J.N."/>
            <person name="Philippe H."/>
            <person name="Lenhard B."/>
            <person name="Roest Crollius H."/>
            <person name="Wincker P."/>
            <person name="Chourrout D."/>
        </authorList>
    </citation>
    <scope>NUCLEOTIDE SEQUENCE [LARGE SCALE GENOMIC DNA]</scope>
</reference>
<dbReference type="InParanoid" id="E4XRM7"/>
<keyword evidence="3 10" id="KW-0963">Cytoplasm</keyword>
<dbReference type="FunCoup" id="E4XRM7">
    <property type="interactions" value="787"/>
</dbReference>
<gene>
    <name evidence="12" type="ORF">GSOID_T00001814001</name>
</gene>
<feature type="domain" description="Ribosomal RNA methyltransferase FtsJ" evidence="11">
    <location>
        <begin position="21"/>
        <end position="199"/>
    </location>
</feature>
<dbReference type="GO" id="GO:0005737">
    <property type="term" value="C:cytoplasm"/>
    <property type="evidence" value="ECO:0007669"/>
    <property type="project" value="UniProtKB-SubCell"/>
</dbReference>
<dbReference type="HAMAP" id="MF_01547">
    <property type="entry name" value="RNA_methyltr_E"/>
    <property type="match status" value="1"/>
</dbReference>
<evidence type="ECO:0000256" key="4">
    <source>
        <dbReference type="ARBA" id="ARBA00022603"/>
    </source>
</evidence>
<feature type="binding site" evidence="10">
    <location>
        <position position="55"/>
    </location>
    <ligand>
        <name>S-adenosyl-L-methionine</name>
        <dbReference type="ChEBI" id="CHEBI:59789"/>
    </ligand>
</feature>
<evidence type="ECO:0000313" key="13">
    <source>
        <dbReference type="Proteomes" id="UP000001307"/>
    </source>
</evidence>
<dbReference type="Gene3D" id="3.40.50.150">
    <property type="entry name" value="Vaccinia Virus protein VP39"/>
    <property type="match status" value="1"/>
</dbReference>
<evidence type="ECO:0000256" key="8">
    <source>
        <dbReference type="ARBA" id="ARBA00048902"/>
    </source>
</evidence>
<name>E4XRM7_OIKDI</name>
<dbReference type="OrthoDB" id="289250at2759"/>
<dbReference type="GO" id="GO:0002181">
    <property type="term" value="P:cytoplasmic translation"/>
    <property type="evidence" value="ECO:0007669"/>
    <property type="project" value="UniProtKB-UniRule"/>
</dbReference>
<evidence type="ECO:0000256" key="10">
    <source>
        <dbReference type="HAMAP-Rule" id="MF_03162"/>
    </source>
</evidence>
<dbReference type="EC" id="2.1.1.205" evidence="10"/>
<dbReference type="InterPro" id="IPR028590">
    <property type="entry name" value="RNA_methyltr_E_TRM7"/>
</dbReference>
<dbReference type="AlphaFoldDB" id="E4XRM7"/>
<dbReference type="Pfam" id="PF01728">
    <property type="entry name" value="FtsJ"/>
    <property type="match status" value="1"/>
</dbReference>
<protein>
    <recommendedName>
        <fullName evidence="10">Putative tRNA (cytidine(32)/guanosine(34)-2'-O)-methyltransferase</fullName>
        <ecNumber evidence="10">2.1.1.205</ecNumber>
    </recommendedName>
    <alternativeName>
        <fullName evidence="10">2'-O-ribose RNA methyltransferase TRM7 homolog</fullName>
    </alternativeName>
</protein>
<proteinExistence type="inferred from homology"/>
<dbReference type="PANTHER" id="PTHR10920:SF12">
    <property type="entry name" value="TRNA (CYTIDINE(32)_GUANOSINE(34)-2'-O)-METHYLTRANSFERASE-RELATED"/>
    <property type="match status" value="1"/>
</dbReference>
<comment type="function">
    <text evidence="10">Methylates the 2'-O-ribose of nucleotides at positions 32 and 34 of the tRNA anticodon loop of substrate tRNAs.</text>
</comment>
<evidence type="ECO:0000256" key="5">
    <source>
        <dbReference type="ARBA" id="ARBA00022679"/>
    </source>
</evidence>
<accession>E4XRM7</accession>
<dbReference type="GO" id="GO:0005634">
    <property type="term" value="C:nucleus"/>
    <property type="evidence" value="ECO:0007669"/>
    <property type="project" value="UniProtKB-SubCell"/>
</dbReference>
<evidence type="ECO:0000256" key="2">
    <source>
        <dbReference type="ARBA" id="ARBA00004496"/>
    </source>
</evidence>
<evidence type="ECO:0000313" key="12">
    <source>
        <dbReference type="EMBL" id="CBY12443.1"/>
    </source>
</evidence>
<evidence type="ECO:0000256" key="6">
    <source>
        <dbReference type="ARBA" id="ARBA00022691"/>
    </source>
</evidence>
<comment type="catalytic activity">
    <reaction evidence="8 10">
        <text>cytidine(32)/guanosine(34) in tRNA + 2 S-adenosyl-L-methionine = 2'-O-methylcytidine(32)/2'-O-methylguanosine(34) in tRNA + 2 S-adenosyl-L-homocysteine + 2 H(+)</text>
        <dbReference type="Rhea" id="RHEA:42396"/>
        <dbReference type="Rhea" id="RHEA-COMP:10246"/>
        <dbReference type="Rhea" id="RHEA-COMP:10247"/>
        <dbReference type="ChEBI" id="CHEBI:15378"/>
        <dbReference type="ChEBI" id="CHEBI:57856"/>
        <dbReference type="ChEBI" id="CHEBI:59789"/>
        <dbReference type="ChEBI" id="CHEBI:74269"/>
        <dbReference type="ChEBI" id="CHEBI:74445"/>
        <dbReference type="ChEBI" id="CHEBI:74495"/>
        <dbReference type="ChEBI" id="CHEBI:82748"/>
        <dbReference type="EC" id="2.1.1.205"/>
    </reaction>
</comment>
<feature type="binding site" evidence="10">
    <location>
        <position position="116"/>
    </location>
    <ligand>
        <name>S-adenosyl-L-methionine</name>
        <dbReference type="ChEBI" id="CHEBI:59789"/>
    </ligand>
</feature>
<keyword evidence="13" id="KW-1185">Reference proteome</keyword>
<feature type="binding site" evidence="10">
    <location>
        <position position="91"/>
    </location>
    <ligand>
        <name>S-adenosyl-L-methionine</name>
        <dbReference type="ChEBI" id="CHEBI:59789"/>
    </ligand>
</feature>
<evidence type="ECO:0000256" key="1">
    <source>
        <dbReference type="ARBA" id="ARBA00004123"/>
    </source>
</evidence>
<evidence type="ECO:0000256" key="3">
    <source>
        <dbReference type="ARBA" id="ARBA00022490"/>
    </source>
</evidence>
<dbReference type="InterPro" id="IPR050082">
    <property type="entry name" value="RNA_methyltr_RlmE"/>
</dbReference>
<evidence type="ECO:0000256" key="9">
    <source>
        <dbReference type="ARBA" id="ARBA00063158"/>
    </source>
</evidence>
<sequence>MGIRSKDKRDIYYRLAKEQGWRARSAFKLLQIDERFDLFKNVTKVVDLCAAPGSWSQVLSKKLKDKENAKIVSVDLQPMAPIDNVICIQGDITSQETSDEIITHFDGGKADLVVCDGAPDVTGLHDLDEYIQSQLILAAFNISTFVLSPGGTFVSKIFRGRDCDLIFHQFQMFFKNVYLAKPRSSRASSVEAFVVAIDFCPPDGYVPSLRNPLMKDVDYEETQEERDIRRLNPANRHFLPFVVCGDLDGWDSDMSYDLPEGYVSLKPVQPPTEPAYKAALEKKKGIFRIKKEKSLSKSLKDSCNIEEAWQSDDEMNE</sequence>
<organism evidence="12">
    <name type="scientific">Oikopleura dioica</name>
    <name type="common">Tunicate</name>
    <dbReference type="NCBI Taxonomy" id="34765"/>
    <lineage>
        <taxon>Eukaryota</taxon>
        <taxon>Metazoa</taxon>
        <taxon>Chordata</taxon>
        <taxon>Tunicata</taxon>
        <taxon>Appendicularia</taxon>
        <taxon>Copelata</taxon>
        <taxon>Oikopleuridae</taxon>
        <taxon>Oikopleura</taxon>
    </lineage>
</organism>
<dbReference type="InterPro" id="IPR015507">
    <property type="entry name" value="rRNA-MeTfrase_E"/>
</dbReference>
<keyword evidence="7 10" id="KW-0819">tRNA processing</keyword>
<dbReference type="InterPro" id="IPR002877">
    <property type="entry name" value="RNA_MeTrfase_FtsJ_dom"/>
</dbReference>
<dbReference type="HAMAP" id="MF_03162">
    <property type="entry name" value="RNA_methyltr_E_TRM7"/>
    <property type="match status" value="1"/>
</dbReference>
<comment type="subcellular location">
    <subcellularLocation>
        <location evidence="2 10">Cytoplasm</location>
    </subcellularLocation>
    <subcellularLocation>
        <location evidence="1">Nucleus</location>
    </subcellularLocation>
</comment>
<dbReference type="GO" id="GO:0002128">
    <property type="term" value="P:tRNA nucleoside ribose methylation"/>
    <property type="evidence" value="ECO:0007669"/>
    <property type="project" value="UniProtKB-UniRule"/>
</dbReference>
<keyword evidence="5 10" id="KW-0808">Transferase</keyword>
<dbReference type="EMBL" id="FN653121">
    <property type="protein sequence ID" value="CBY12443.1"/>
    <property type="molecule type" value="Genomic_DNA"/>
</dbReference>
<dbReference type="Proteomes" id="UP000001307">
    <property type="component" value="Unassembled WGS sequence"/>
</dbReference>
<keyword evidence="4 10" id="KW-0489">Methyltransferase</keyword>
<feature type="active site" description="Proton acceptor" evidence="10">
    <location>
        <position position="156"/>
    </location>
</feature>
<evidence type="ECO:0000259" key="11">
    <source>
        <dbReference type="Pfam" id="PF01728"/>
    </source>
</evidence>
<comment type="subunit">
    <text evidence="9">Interacts with WDR6; the interaction is direct, and required for 2'-O-methylation of position 34 in substrate tRNAs.</text>
</comment>
<keyword evidence="6 10" id="KW-0949">S-adenosyl-L-methionine</keyword>
<feature type="binding site" evidence="10">
    <location>
        <position position="53"/>
    </location>
    <ligand>
        <name>S-adenosyl-L-methionine</name>
        <dbReference type="ChEBI" id="CHEBI:59789"/>
    </ligand>
</feature>
<evidence type="ECO:0000256" key="7">
    <source>
        <dbReference type="ARBA" id="ARBA00022694"/>
    </source>
</evidence>
<dbReference type="SUPFAM" id="SSF53335">
    <property type="entry name" value="S-adenosyl-L-methionine-dependent methyltransferases"/>
    <property type="match status" value="1"/>
</dbReference>
<comment type="similarity">
    <text evidence="10">Belongs to the class I-like SAM-binding methyltransferase superfamily. RNA methyltransferase RlmE family. TRM7 subfamily.</text>
</comment>
<dbReference type="InterPro" id="IPR029063">
    <property type="entry name" value="SAM-dependent_MTases_sf"/>
</dbReference>
<dbReference type="FunFam" id="3.40.50.150:FF:000040">
    <property type="entry name" value="Putative ribosomal RNA methyltransferase 1"/>
    <property type="match status" value="1"/>
</dbReference>
<dbReference type="GO" id="GO:0106340">
    <property type="term" value="F:tRNA (guanosine(34)-2'-O)-methyltransferase activity"/>
    <property type="evidence" value="ECO:0007669"/>
    <property type="project" value="UniProtKB-ARBA"/>
</dbReference>
<dbReference type="PANTHER" id="PTHR10920">
    <property type="entry name" value="RIBOSOMAL RNA METHYLTRANSFERASE"/>
    <property type="match status" value="1"/>
</dbReference>